<dbReference type="EMBL" id="JAJVDC020000124">
    <property type="protein sequence ID" value="KAL1623225.1"/>
    <property type="molecule type" value="Genomic_DNA"/>
</dbReference>
<evidence type="ECO:0000313" key="3">
    <source>
        <dbReference type="EMBL" id="KAL1623225.1"/>
    </source>
</evidence>
<evidence type="ECO:0000259" key="2">
    <source>
        <dbReference type="Pfam" id="PF24883"/>
    </source>
</evidence>
<feature type="domain" description="Nephrocystin 3-like N-terminal" evidence="2">
    <location>
        <begin position="9"/>
        <end position="187"/>
    </location>
</feature>
<gene>
    <name evidence="3" type="ORF">SLS56_008393</name>
</gene>
<evidence type="ECO:0000313" key="4">
    <source>
        <dbReference type="Proteomes" id="UP001521116"/>
    </source>
</evidence>
<name>A0ABR3SLM0_9PEZI</name>
<reference evidence="3 4" key="1">
    <citation type="submission" date="2024-02" db="EMBL/GenBank/DDBJ databases">
        <title>De novo assembly and annotation of 12 fungi associated with fruit tree decline syndrome in Ontario, Canada.</title>
        <authorList>
            <person name="Sulman M."/>
            <person name="Ellouze W."/>
            <person name="Ilyukhin E."/>
        </authorList>
    </citation>
    <scope>NUCLEOTIDE SEQUENCE [LARGE SCALE GENOMIC DNA]</scope>
    <source>
        <strain evidence="3 4">M1-105</strain>
    </source>
</reference>
<organism evidence="3 4">
    <name type="scientific">Neofusicoccum ribis</name>
    <dbReference type="NCBI Taxonomy" id="45134"/>
    <lineage>
        <taxon>Eukaryota</taxon>
        <taxon>Fungi</taxon>
        <taxon>Dikarya</taxon>
        <taxon>Ascomycota</taxon>
        <taxon>Pezizomycotina</taxon>
        <taxon>Dothideomycetes</taxon>
        <taxon>Dothideomycetes incertae sedis</taxon>
        <taxon>Botryosphaeriales</taxon>
        <taxon>Botryosphaeriaceae</taxon>
        <taxon>Neofusicoccum</taxon>
    </lineage>
</organism>
<accession>A0ABR3SLM0</accession>
<protein>
    <recommendedName>
        <fullName evidence="2">Nephrocystin 3-like N-terminal domain-containing protein</fullName>
    </recommendedName>
</protein>
<dbReference type="Pfam" id="PF24883">
    <property type="entry name" value="NPHP3_N"/>
    <property type="match status" value="1"/>
</dbReference>
<dbReference type="PANTHER" id="PTHR10039">
    <property type="entry name" value="AMELOGENIN"/>
    <property type="match status" value="1"/>
</dbReference>
<comment type="caution">
    <text evidence="3">The sequence shown here is derived from an EMBL/GenBank/DDBJ whole genome shotgun (WGS) entry which is preliminary data.</text>
</comment>
<keyword evidence="1" id="KW-0677">Repeat</keyword>
<keyword evidence="4" id="KW-1185">Reference proteome</keyword>
<dbReference type="InterPro" id="IPR027417">
    <property type="entry name" value="P-loop_NTPase"/>
</dbReference>
<dbReference type="SUPFAM" id="SSF52540">
    <property type="entry name" value="P-loop containing nucleoside triphosphate hydrolases"/>
    <property type="match status" value="1"/>
</dbReference>
<dbReference type="PANTHER" id="PTHR10039:SF5">
    <property type="entry name" value="NACHT DOMAIN-CONTAINING PROTEIN"/>
    <property type="match status" value="1"/>
</dbReference>
<sequence length="529" mass="60867">MDSLEPAKGTCNWLIKHELFMQWFENPKGFLWIRGKPGSGKSMAMKHALMHMKSVANSDEVVASYFIHGQGLDVQKSVLGLYRSLLHQIYPYSSKSFSSLTERYEKYIRDAGESTQDAKWSWMEGEIRQCLLDGLPKACKRIPITIFVDALDEAGEVQAKKIFKDLEVLVSSSSDAACQLRACVSCRHYPDIALNSGMTLVMEDLNGPDIASVLRTQIDALDLFNDAEKSSIKMEVLRRSEGVFQWTSLVTEAIIRTRERGDSFKVSLKHMDRVPRSLDLLYKALLEAEDELTPKHEIQQRCKLFQWVLLSARPLSPQELQHALALDREMTYRSIYDYTNSDEFITKKNLRTKIKNLSKGLIQLKGTFETGRAEFIHQSVLDFLRNSSGLQMLSGNSTMEAGQLGHFEISRRCLRYLFMAEIENVLYSLRNYDFGFNETRDPSTPVGWIGVEFPFIAYAWRYWIFHAVSAHQEGIGEEDLNIDLLKLFQWPNDQLVIQRWRPLCGFIGSPLQAWFEAFHGQSRSHELWR</sequence>
<proteinExistence type="predicted"/>
<evidence type="ECO:0000256" key="1">
    <source>
        <dbReference type="ARBA" id="ARBA00022737"/>
    </source>
</evidence>
<dbReference type="Proteomes" id="UP001521116">
    <property type="component" value="Unassembled WGS sequence"/>
</dbReference>
<dbReference type="InterPro" id="IPR056884">
    <property type="entry name" value="NPHP3-like_N"/>
</dbReference>
<dbReference type="Gene3D" id="3.40.50.300">
    <property type="entry name" value="P-loop containing nucleotide triphosphate hydrolases"/>
    <property type="match status" value="1"/>
</dbReference>